<dbReference type="PATRIC" id="fig|1423802.4.peg.200"/>
<dbReference type="GO" id="GO:0070929">
    <property type="term" value="P:trans-translation"/>
    <property type="evidence" value="ECO:0007669"/>
    <property type="project" value="UniProtKB-UniRule"/>
</dbReference>
<dbReference type="Gene3D" id="2.40.280.10">
    <property type="match status" value="1"/>
</dbReference>
<protein>
    <recommendedName>
        <fullName evidence="3">SsrA-binding protein</fullName>
    </recommendedName>
    <alternativeName>
        <fullName evidence="3">Small protein B</fullName>
    </alternativeName>
</protein>
<dbReference type="STRING" id="1423802.FC56_GL000198"/>
<dbReference type="PROSITE" id="PS01317">
    <property type="entry name" value="SSRP"/>
    <property type="match status" value="1"/>
</dbReference>
<dbReference type="PANTHER" id="PTHR30308">
    <property type="entry name" value="TMRNA-BINDING COMPONENT OF TRANS-TRANSLATION TAGGING COMPLEX"/>
    <property type="match status" value="1"/>
</dbReference>
<comment type="subcellular location">
    <subcellularLocation>
        <location evidence="3">Cytoplasm</location>
    </subcellularLocation>
    <text evidence="3">The tmRNA-SmpB complex associates with stalled 70S ribosomes.</text>
</comment>
<reference evidence="4 5" key="1">
    <citation type="journal article" date="2015" name="Genome Announc.">
        <title>Expanding the biotechnology potential of lactobacilli through comparative genomics of 213 strains and associated genera.</title>
        <authorList>
            <person name="Sun Z."/>
            <person name="Harris H.M."/>
            <person name="McCann A."/>
            <person name="Guo C."/>
            <person name="Argimon S."/>
            <person name="Zhang W."/>
            <person name="Yang X."/>
            <person name="Jeffery I.B."/>
            <person name="Cooney J.C."/>
            <person name="Kagawa T.F."/>
            <person name="Liu W."/>
            <person name="Song Y."/>
            <person name="Salvetti E."/>
            <person name="Wrobel A."/>
            <person name="Rasinkangas P."/>
            <person name="Parkhill J."/>
            <person name="Rea M.C."/>
            <person name="O'Sullivan O."/>
            <person name="Ritari J."/>
            <person name="Douillard F.P."/>
            <person name="Paul Ross R."/>
            <person name="Yang R."/>
            <person name="Briner A.E."/>
            <person name="Felis G.E."/>
            <person name="de Vos W.M."/>
            <person name="Barrangou R."/>
            <person name="Klaenhammer T.R."/>
            <person name="Caufield P.W."/>
            <person name="Cui Y."/>
            <person name="Zhang H."/>
            <person name="O'Toole P.W."/>
        </authorList>
    </citation>
    <scope>NUCLEOTIDE SEQUENCE [LARGE SCALE GENOMIC DNA]</scope>
    <source>
        <strain evidence="4 5">DSM 24302</strain>
    </source>
</reference>
<comment type="function">
    <text evidence="3">Required for rescue of stalled ribosomes mediated by trans-translation. Binds to transfer-messenger RNA (tmRNA), required for stable association of tmRNA with ribosomes. tmRNA and SmpB together mimic tRNA shape, replacing the anticodon stem-loop with SmpB. tmRNA is encoded by the ssrA gene; the 2 termini fold to resemble tRNA(Ala) and it encodes a 'tag peptide', a short internal open reading frame. During trans-translation Ala-aminoacylated tmRNA acts like a tRNA, entering the A-site of stalled ribosomes, displacing the stalled mRNA. The ribosome then switches to translate the ORF on the tmRNA; the nascent peptide is terminated with the 'tag peptide' encoded by the tmRNA and targeted for degradation. The ribosome is freed to recommence translation, which seems to be the essential function of trans-translation.</text>
</comment>
<dbReference type="PANTHER" id="PTHR30308:SF2">
    <property type="entry name" value="SSRA-BINDING PROTEIN"/>
    <property type="match status" value="1"/>
</dbReference>
<dbReference type="GO" id="GO:0005829">
    <property type="term" value="C:cytosol"/>
    <property type="evidence" value="ECO:0007669"/>
    <property type="project" value="TreeGrafter"/>
</dbReference>
<dbReference type="HAMAP" id="MF_00023">
    <property type="entry name" value="SmpB"/>
    <property type="match status" value="1"/>
</dbReference>
<dbReference type="Pfam" id="PF01668">
    <property type="entry name" value="SmpB"/>
    <property type="match status" value="1"/>
</dbReference>
<organism evidence="4 5">
    <name type="scientific">Lentilactobacillus senioris DSM 24302 = JCM 17472</name>
    <dbReference type="NCBI Taxonomy" id="1423802"/>
    <lineage>
        <taxon>Bacteria</taxon>
        <taxon>Bacillati</taxon>
        <taxon>Bacillota</taxon>
        <taxon>Bacilli</taxon>
        <taxon>Lactobacillales</taxon>
        <taxon>Lactobacillaceae</taxon>
        <taxon>Lentilactobacillus</taxon>
    </lineage>
</organism>
<comment type="similarity">
    <text evidence="3">Belongs to the SmpB family.</text>
</comment>
<dbReference type="SUPFAM" id="SSF74982">
    <property type="entry name" value="Small protein B (SmpB)"/>
    <property type="match status" value="1"/>
</dbReference>
<proteinExistence type="inferred from homology"/>
<gene>
    <name evidence="3" type="primary">smpB</name>
    <name evidence="4" type="ORF">FC56_GL000198</name>
</gene>
<evidence type="ECO:0000313" key="4">
    <source>
        <dbReference type="EMBL" id="KRM93486.1"/>
    </source>
</evidence>
<dbReference type="AlphaFoldDB" id="A0A0R2CP41"/>
<comment type="caution">
    <text evidence="4">The sequence shown here is derived from an EMBL/GenBank/DDBJ whole genome shotgun (WGS) entry which is preliminary data.</text>
</comment>
<evidence type="ECO:0000256" key="1">
    <source>
        <dbReference type="ARBA" id="ARBA00022490"/>
    </source>
</evidence>
<keyword evidence="5" id="KW-1185">Reference proteome</keyword>
<evidence type="ECO:0000313" key="5">
    <source>
        <dbReference type="Proteomes" id="UP000051256"/>
    </source>
</evidence>
<dbReference type="GO" id="GO:0003723">
    <property type="term" value="F:RNA binding"/>
    <property type="evidence" value="ECO:0007669"/>
    <property type="project" value="UniProtKB-UniRule"/>
</dbReference>
<dbReference type="InterPro" id="IPR020081">
    <property type="entry name" value="SsrA-bd_prot_CS"/>
</dbReference>
<dbReference type="NCBIfam" id="NF003843">
    <property type="entry name" value="PRK05422.1"/>
    <property type="match status" value="1"/>
</dbReference>
<keyword evidence="2 3" id="KW-0694">RNA-binding</keyword>
<dbReference type="InterPro" id="IPR000037">
    <property type="entry name" value="SsrA-bd_prot"/>
</dbReference>
<dbReference type="Proteomes" id="UP000051256">
    <property type="component" value="Unassembled WGS sequence"/>
</dbReference>
<dbReference type="InterPro" id="IPR023620">
    <property type="entry name" value="SmpB"/>
</dbReference>
<evidence type="ECO:0000256" key="2">
    <source>
        <dbReference type="ARBA" id="ARBA00022884"/>
    </source>
</evidence>
<dbReference type="CDD" id="cd09294">
    <property type="entry name" value="SmpB"/>
    <property type="match status" value="1"/>
</dbReference>
<sequence>MSQLVKHKPTPKDDNLIATNRKARHDYSISDTYEAGIVLTGTEIKSLRDRRVNLKDGFVQIRNGEAWLMNVHISEYAQGNQFNHDPLRNRKLLLHQKEINKLQQATKEKGITIVPLKMYLKNGFAKVLIGVATGKHEYDKREDIKARDQKRQIDRVMKHY</sequence>
<dbReference type="NCBIfam" id="TIGR00086">
    <property type="entry name" value="smpB"/>
    <property type="match status" value="1"/>
</dbReference>
<dbReference type="EMBL" id="AYZR01000008">
    <property type="protein sequence ID" value="KRM93486.1"/>
    <property type="molecule type" value="Genomic_DNA"/>
</dbReference>
<name>A0A0R2CP41_9LACO</name>
<dbReference type="GO" id="GO:0070930">
    <property type="term" value="P:trans-translation-dependent protein tagging"/>
    <property type="evidence" value="ECO:0007669"/>
    <property type="project" value="TreeGrafter"/>
</dbReference>
<keyword evidence="1 3" id="KW-0963">Cytoplasm</keyword>
<evidence type="ECO:0000256" key="3">
    <source>
        <dbReference type="HAMAP-Rule" id="MF_00023"/>
    </source>
</evidence>
<accession>A0A0R2CP41</accession>